<name>A0A2T2XEZ2_9FIRM</name>
<accession>A0A2T2XEZ2</accession>
<dbReference type="EMBL" id="PXYW01000028">
    <property type="protein sequence ID" value="PSR33047.1"/>
    <property type="molecule type" value="Genomic_DNA"/>
</dbReference>
<dbReference type="SUPFAM" id="SSF100950">
    <property type="entry name" value="NagB/RpiA/CoA transferase-like"/>
    <property type="match status" value="1"/>
</dbReference>
<dbReference type="InterPro" id="IPR001034">
    <property type="entry name" value="DeoR_HTH"/>
</dbReference>
<dbReference type="SUPFAM" id="SSF46785">
    <property type="entry name" value="Winged helix' DNA-binding domain"/>
    <property type="match status" value="1"/>
</dbReference>
<organism evidence="5 6">
    <name type="scientific">Sulfobacillus benefaciens</name>
    <dbReference type="NCBI Taxonomy" id="453960"/>
    <lineage>
        <taxon>Bacteria</taxon>
        <taxon>Bacillati</taxon>
        <taxon>Bacillota</taxon>
        <taxon>Clostridia</taxon>
        <taxon>Eubacteriales</taxon>
        <taxon>Clostridiales Family XVII. Incertae Sedis</taxon>
        <taxon>Sulfobacillus</taxon>
    </lineage>
</organism>
<evidence type="ECO:0000256" key="2">
    <source>
        <dbReference type="ARBA" id="ARBA00023125"/>
    </source>
</evidence>
<evidence type="ECO:0000259" key="4">
    <source>
        <dbReference type="PROSITE" id="PS51000"/>
    </source>
</evidence>
<sequence length="260" mass="28822">MLNKRQRELLELLQSEPEMSISEMTDRLRVSVATVRRDLNNLSSQGLIQRLRGGATIGHPLGVEPSWIERNRENIEKKKAIVKLALDFVEDGQVVALDVGTTTLELARLLQMRSDLMVFTASVPISETLAMGRPTVYLVGGRVRPREMGVVGPLARDIIGRFHYDVFFLAAAGWSLEQGLMDFSIEDVEIKQAFMNSSNQVIALVDSTKYGKTSLMSIAPLEELDMVITDDQLPNAVREQIGEVTTLRVVEVGNGERGLG</sequence>
<comment type="caution">
    <text evidence="5">The sequence shown here is derived from an EMBL/GenBank/DDBJ whole genome shotgun (WGS) entry which is preliminary data.</text>
</comment>
<dbReference type="Proteomes" id="UP000242972">
    <property type="component" value="Unassembled WGS sequence"/>
</dbReference>
<dbReference type="GO" id="GO:0003700">
    <property type="term" value="F:DNA-binding transcription factor activity"/>
    <property type="evidence" value="ECO:0007669"/>
    <property type="project" value="InterPro"/>
</dbReference>
<feature type="domain" description="HTH deoR-type" evidence="4">
    <location>
        <begin position="2"/>
        <end position="57"/>
    </location>
</feature>
<dbReference type="InterPro" id="IPR036388">
    <property type="entry name" value="WH-like_DNA-bd_sf"/>
</dbReference>
<dbReference type="InterPro" id="IPR036390">
    <property type="entry name" value="WH_DNA-bd_sf"/>
</dbReference>
<evidence type="ECO:0000313" key="5">
    <source>
        <dbReference type="EMBL" id="PSR33047.1"/>
    </source>
</evidence>
<keyword evidence="3" id="KW-0804">Transcription</keyword>
<dbReference type="InterPro" id="IPR018356">
    <property type="entry name" value="Tscrpt_reg_HTH_DeoR_CS"/>
</dbReference>
<protein>
    <recommendedName>
        <fullName evidence="4">HTH deoR-type domain-containing protein</fullName>
    </recommendedName>
</protein>
<keyword evidence="1" id="KW-0805">Transcription regulation</keyword>
<dbReference type="SMART" id="SM00420">
    <property type="entry name" value="HTH_DEOR"/>
    <property type="match status" value="1"/>
</dbReference>
<evidence type="ECO:0000256" key="3">
    <source>
        <dbReference type="ARBA" id="ARBA00023163"/>
    </source>
</evidence>
<dbReference type="PROSITE" id="PS51000">
    <property type="entry name" value="HTH_DEOR_2"/>
    <property type="match status" value="1"/>
</dbReference>
<dbReference type="InterPro" id="IPR037171">
    <property type="entry name" value="NagB/RpiA_transferase-like"/>
</dbReference>
<dbReference type="Gene3D" id="1.10.10.10">
    <property type="entry name" value="Winged helix-like DNA-binding domain superfamily/Winged helix DNA-binding domain"/>
    <property type="match status" value="1"/>
</dbReference>
<dbReference type="GO" id="GO:0003677">
    <property type="term" value="F:DNA binding"/>
    <property type="evidence" value="ECO:0007669"/>
    <property type="project" value="UniProtKB-KW"/>
</dbReference>
<dbReference type="SMART" id="SM01134">
    <property type="entry name" value="DeoRC"/>
    <property type="match status" value="1"/>
</dbReference>
<dbReference type="PANTHER" id="PTHR30363:SF44">
    <property type="entry name" value="AGA OPERON TRANSCRIPTIONAL REPRESSOR-RELATED"/>
    <property type="match status" value="1"/>
</dbReference>
<dbReference type="PROSITE" id="PS00894">
    <property type="entry name" value="HTH_DEOR_1"/>
    <property type="match status" value="1"/>
</dbReference>
<evidence type="ECO:0000256" key="1">
    <source>
        <dbReference type="ARBA" id="ARBA00023015"/>
    </source>
</evidence>
<dbReference type="PRINTS" id="PR00037">
    <property type="entry name" value="HTHLACR"/>
</dbReference>
<evidence type="ECO:0000313" key="6">
    <source>
        <dbReference type="Proteomes" id="UP000242972"/>
    </source>
</evidence>
<dbReference type="Pfam" id="PF08220">
    <property type="entry name" value="HTH_DeoR"/>
    <property type="match status" value="1"/>
</dbReference>
<dbReference type="PANTHER" id="PTHR30363">
    <property type="entry name" value="HTH-TYPE TRANSCRIPTIONAL REGULATOR SRLR-RELATED"/>
    <property type="match status" value="1"/>
</dbReference>
<proteinExistence type="predicted"/>
<keyword evidence="2" id="KW-0238">DNA-binding</keyword>
<gene>
    <name evidence="5" type="ORF">C7B46_11640</name>
</gene>
<dbReference type="Pfam" id="PF00455">
    <property type="entry name" value="DeoRC"/>
    <property type="match status" value="1"/>
</dbReference>
<dbReference type="InterPro" id="IPR014036">
    <property type="entry name" value="DeoR-like_C"/>
</dbReference>
<dbReference type="AlphaFoldDB" id="A0A2T2XEZ2"/>
<dbReference type="InterPro" id="IPR050313">
    <property type="entry name" value="Carb_Metab_HTH_regulators"/>
</dbReference>
<reference evidence="5 6" key="1">
    <citation type="journal article" date="2014" name="BMC Genomics">
        <title>Comparison of environmental and isolate Sulfobacillus genomes reveals diverse carbon, sulfur, nitrogen, and hydrogen metabolisms.</title>
        <authorList>
            <person name="Justice N.B."/>
            <person name="Norman A."/>
            <person name="Brown C.T."/>
            <person name="Singh A."/>
            <person name="Thomas B.C."/>
            <person name="Banfield J.F."/>
        </authorList>
    </citation>
    <scope>NUCLEOTIDE SEQUENCE [LARGE SCALE GENOMIC DNA]</scope>
    <source>
        <strain evidence="5">AMDSBA4</strain>
    </source>
</reference>